<sequence length="256" mass="29208">MKHLNVYWVLATSLGLWFLFLHSPPILSERKVLYWNNENHTLETNDAPFLLHLIGSYLIYLICMLNTLYTPSCSTLTLIGGTAAVKARSVHVWMGRCAMIAGYLSFALGVYIACWGQLVAILTTVVGIIHMIWQITGHYAICEYRRLKQLVHSLEHRGDDEQSQPSSVGELEDAKIKMHKALYTHIIRMLAIFVVSHGAIAGVFLSRVLSRGNGIAYYIIMNLVFVSLLIMHYRMYRHFVHQNELEQREAGENETD</sequence>
<keyword evidence="1" id="KW-0812">Transmembrane</keyword>
<gene>
    <name evidence="2" type="ORF">LDAN0321_LOCUS18869</name>
    <name evidence="3" type="ORF">LDAN0321_LOCUS18870</name>
    <name evidence="4" type="ORF">LDAN0321_LOCUS18871</name>
</gene>
<feature type="transmembrane region" description="Helical" evidence="1">
    <location>
        <begin position="47"/>
        <end position="69"/>
    </location>
</feature>
<keyword evidence="1" id="KW-1133">Transmembrane helix</keyword>
<evidence type="ECO:0000313" key="2">
    <source>
        <dbReference type="EMBL" id="CAD9607723.1"/>
    </source>
</evidence>
<dbReference type="EMBL" id="HBGY01030369">
    <property type="protein sequence ID" value="CAD9607725.1"/>
    <property type="molecule type" value="Transcribed_RNA"/>
</dbReference>
<name>A0A6U2SA18_9STRA</name>
<feature type="transmembrane region" description="Helical" evidence="1">
    <location>
        <begin position="90"/>
        <end position="112"/>
    </location>
</feature>
<protein>
    <submittedName>
        <fullName evidence="3">Uncharacterized protein</fullName>
    </submittedName>
</protein>
<keyword evidence="1" id="KW-0472">Membrane</keyword>
<dbReference type="EMBL" id="HBGY01030368">
    <property type="protein sequence ID" value="CAD9607723.1"/>
    <property type="molecule type" value="Transcribed_RNA"/>
</dbReference>
<feature type="transmembrane region" description="Helical" evidence="1">
    <location>
        <begin position="186"/>
        <end position="209"/>
    </location>
</feature>
<feature type="transmembrane region" description="Helical" evidence="1">
    <location>
        <begin position="118"/>
        <end position="141"/>
    </location>
</feature>
<reference evidence="3" key="1">
    <citation type="submission" date="2021-01" db="EMBL/GenBank/DDBJ databases">
        <authorList>
            <person name="Corre E."/>
            <person name="Pelletier E."/>
            <person name="Niang G."/>
            <person name="Scheremetjew M."/>
            <person name="Finn R."/>
            <person name="Kale V."/>
            <person name="Holt S."/>
            <person name="Cochrane G."/>
            <person name="Meng A."/>
            <person name="Brown T."/>
            <person name="Cohen L."/>
        </authorList>
    </citation>
    <scope>NUCLEOTIDE SEQUENCE</scope>
    <source>
        <strain evidence="3">B650</strain>
    </source>
</reference>
<dbReference type="EMBL" id="HBGY01030370">
    <property type="protein sequence ID" value="CAD9607727.1"/>
    <property type="molecule type" value="Transcribed_RNA"/>
</dbReference>
<evidence type="ECO:0000313" key="4">
    <source>
        <dbReference type="EMBL" id="CAD9607727.1"/>
    </source>
</evidence>
<evidence type="ECO:0000256" key="1">
    <source>
        <dbReference type="SAM" id="Phobius"/>
    </source>
</evidence>
<organism evidence="3">
    <name type="scientific">Leptocylindrus danicus</name>
    <dbReference type="NCBI Taxonomy" id="163516"/>
    <lineage>
        <taxon>Eukaryota</taxon>
        <taxon>Sar</taxon>
        <taxon>Stramenopiles</taxon>
        <taxon>Ochrophyta</taxon>
        <taxon>Bacillariophyta</taxon>
        <taxon>Coscinodiscophyceae</taxon>
        <taxon>Chaetocerotophycidae</taxon>
        <taxon>Leptocylindrales</taxon>
        <taxon>Leptocylindraceae</taxon>
        <taxon>Leptocylindrus</taxon>
    </lineage>
</organism>
<proteinExistence type="predicted"/>
<dbReference type="AlphaFoldDB" id="A0A6U2SA18"/>
<feature type="transmembrane region" description="Helical" evidence="1">
    <location>
        <begin position="215"/>
        <end position="233"/>
    </location>
</feature>
<evidence type="ECO:0000313" key="3">
    <source>
        <dbReference type="EMBL" id="CAD9607725.1"/>
    </source>
</evidence>
<accession>A0A6U2SA18</accession>